<dbReference type="AlphaFoldDB" id="A0ABD5LYK2"/>
<protein>
    <recommendedName>
        <fullName evidence="4">Integrase</fullName>
    </recommendedName>
</protein>
<evidence type="ECO:0000313" key="2">
    <source>
        <dbReference type="EMBL" id="MEZ3163067.1"/>
    </source>
</evidence>
<evidence type="ECO:0000313" key="3">
    <source>
        <dbReference type="Proteomes" id="UP001567572"/>
    </source>
</evidence>
<name>A0ABD5LYK2_9EURY</name>
<keyword evidence="1" id="KW-0233">DNA recombination</keyword>
<evidence type="ECO:0008006" key="4">
    <source>
        <dbReference type="Google" id="ProtNLM"/>
    </source>
</evidence>
<dbReference type="Proteomes" id="UP001567572">
    <property type="component" value="Unassembled WGS sequence"/>
</dbReference>
<dbReference type="InterPro" id="IPR011010">
    <property type="entry name" value="DNA_brk_join_enz"/>
</dbReference>
<dbReference type="SUPFAM" id="SSF56349">
    <property type="entry name" value="DNA breaking-rejoining enzymes"/>
    <property type="match status" value="1"/>
</dbReference>
<reference evidence="2 3" key="1">
    <citation type="submission" date="2024-06" db="EMBL/GenBank/DDBJ databases">
        <title>Halorubrum miltondacostae sp. nov., a potential PHA producer isolated from an inland solar saltern in Rio Maior, Portugal.</title>
        <authorList>
            <person name="Albuquerque L."/>
            <person name="Viver T."/>
            <person name="Barroso C."/>
            <person name="Claudino R."/>
            <person name="Galvan M."/>
            <person name="Simoes G."/>
            <person name="Lobo Da Cunha A."/>
            <person name="Egas C."/>
        </authorList>
    </citation>
    <scope>NUCLEOTIDE SEQUENCE [LARGE SCALE GENOMIC DNA]</scope>
    <source>
        <strain evidence="2 3">RMP-11</strain>
    </source>
</reference>
<dbReference type="EMBL" id="JBEDNY010000001">
    <property type="protein sequence ID" value="MEZ3163067.1"/>
    <property type="molecule type" value="Genomic_DNA"/>
</dbReference>
<organism evidence="2 3">
    <name type="scientific">Halorubrum miltondacostae</name>
    <dbReference type="NCBI Taxonomy" id="3076378"/>
    <lineage>
        <taxon>Archaea</taxon>
        <taxon>Methanobacteriati</taxon>
        <taxon>Methanobacteriota</taxon>
        <taxon>Stenosarchaea group</taxon>
        <taxon>Halobacteria</taxon>
        <taxon>Halobacteriales</taxon>
        <taxon>Haloferacaceae</taxon>
        <taxon>Halorubrum</taxon>
    </lineage>
</organism>
<comment type="caution">
    <text evidence="2">The sequence shown here is derived from an EMBL/GenBank/DDBJ whole genome shotgun (WGS) entry which is preliminary data.</text>
</comment>
<dbReference type="RefSeq" id="WP_371160270.1">
    <property type="nucleotide sequence ID" value="NZ_JBEDNX010000001.1"/>
</dbReference>
<accession>A0ABD5LYK2</accession>
<proteinExistence type="predicted"/>
<keyword evidence="3" id="KW-1185">Reference proteome</keyword>
<evidence type="ECO:0000256" key="1">
    <source>
        <dbReference type="ARBA" id="ARBA00023172"/>
    </source>
</evidence>
<gene>
    <name evidence="2" type="ORF">ABNG04_04110</name>
</gene>
<dbReference type="Gene3D" id="1.10.443.10">
    <property type="entry name" value="Intergrase catalytic core"/>
    <property type="match status" value="1"/>
</dbReference>
<dbReference type="GO" id="GO:0006310">
    <property type="term" value="P:DNA recombination"/>
    <property type="evidence" value="ECO:0007669"/>
    <property type="project" value="UniProtKB-KW"/>
</dbReference>
<sequence length="225" mass="26120">MLCVQHVPLRIKKSGRTHSGTSNTVLVKATTYYKPDDEDAYETDQWGYTETEYLPDEIGPHLYMVSRLESGTRLKNHLKSQRVVSLTAEEVEVLRDYIETKRIDKTDDADREPLVTTVQGRPTDASVRRWMYMMTQPCLIGDCPHDRDPDDYDFLEHGYESGCPSTHSPHRIRTGTIYNMREQGISVEDVAERVDATPETVRQHYDFSADMKRLENRRSQFEDLQ</sequence>
<dbReference type="InterPro" id="IPR013762">
    <property type="entry name" value="Integrase-like_cat_sf"/>
</dbReference>